<accession>A0A392PRN9</accession>
<evidence type="ECO:0000313" key="1">
    <source>
        <dbReference type="EMBL" id="MCI13986.1"/>
    </source>
</evidence>
<sequence length="40" mass="4851">MKNGAGEERKRHYGFWRERVACFVILEWQKRTRVARVSQA</sequence>
<protein>
    <submittedName>
        <fullName evidence="1">Uncharacterized protein</fullName>
    </submittedName>
</protein>
<comment type="caution">
    <text evidence="1">The sequence shown here is derived from an EMBL/GenBank/DDBJ whole genome shotgun (WGS) entry which is preliminary data.</text>
</comment>
<reference evidence="1 2" key="1">
    <citation type="journal article" date="2018" name="Front. Plant Sci.">
        <title>Red Clover (Trifolium pratense) and Zigzag Clover (T. medium) - A Picture of Genomic Similarities and Differences.</title>
        <authorList>
            <person name="Dluhosova J."/>
            <person name="Istvanek J."/>
            <person name="Nedelnik J."/>
            <person name="Repkova J."/>
        </authorList>
    </citation>
    <scope>NUCLEOTIDE SEQUENCE [LARGE SCALE GENOMIC DNA]</scope>
    <source>
        <strain evidence="2">cv. 10/8</strain>
        <tissue evidence="1">Leaf</tissue>
    </source>
</reference>
<name>A0A392PRN9_9FABA</name>
<dbReference type="Proteomes" id="UP000265520">
    <property type="component" value="Unassembled WGS sequence"/>
</dbReference>
<evidence type="ECO:0000313" key="2">
    <source>
        <dbReference type="Proteomes" id="UP000265520"/>
    </source>
</evidence>
<feature type="non-terminal residue" evidence="1">
    <location>
        <position position="40"/>
    </location>
</feature>
<proteinExistence type="predicted"/>
<keyword evidence="2" id="KW-1185">Reference proteome</keyword>
<dbReference type="EMBL" id="LXQA010090488">
    <property type="protein sequence ID" value="MCI13986.1"/>
    <property type="molecule type" value="Genomic_DNA"/>
</dbReference>
<dbReference type="AlphaFoldDB" id="A0A392PRN9"/>
<organism evidence="1 2">
    <name type="scientific">Trifolium medium</name>
    <dbReference type="NCBI Taxonomy" id="97028"/>
    <lineage>
        <taxon>Eukaryota</taxon>
        <taxon>Viridiplantae</taxon>
        <taxon>Streptophyta</taxon>
        <taxon>Embryophyta</taxon>
        <taxon>Tracheophyta</taxon>
        <taxon>Spermatophyta</taxon>
        <taxon>Magnoliopsida</taxon>
        <taxon>eudicotyledons</taxon>
        <taxon>Gunneridae</taxon>
        <taxon>Pentapetalae</taxon>
        <taxon>rosids</taxon>
        <taxon>fabids</taxon>
        <taxon>Fabales</taxon>
        <taxon>Fabaceae</taxon>
        <taxon>Papilionoideae</taxon>
        <taxon>50 kb inversion clade</taxon>
        <taxon>NPAAA clade</taxon>
        <taxon>Hologalegina</taxon>
        <taxon>IRL clade</taxon>
        <taxon>Trifolieae</taxon>
        <taxon>Trifolium</taxon>
    </lineage>
</organism>